<evidence type="ECO:0000256" key="1">
    <source>
        <dbReference type="ARBA" id="ARBA00022741"/>
    </source>
</evidence>
<sequence length="1976" mass="220433">MRGKVNRGLNLYDGRSSTHPPIATIHDGAPMPLNPIVYTEKIVRSFLRYQLTSYALADPRLYDQMRDQLRLDTVRTSPLLRGPYVSLSRGFRQGASVDQLIDDGVFHPHMKRIVPSGFTAAYGHQERAFRSVVDGSPTLVSTGTGSGKTECFLFPIISRCLELRDQNAPAGVTAVIVYPMNALAEDQLDRMRGLLAGSGITFGMYVGKTPENEREVHGHRMEVGESRGDYEFRIRETREAGLSDSVHPVEEVCSREMMRTSGSQPRILLTNIKQLELLLTRQRDVELFDNAMLDFLVFDEAHTFTGIQGAETACLIRRLRAFCGKDASHTTCIATSATIVDETEPDAARKFASRFFGVDAASVVTVNEEYQNDEWASTSYRPERPRELSKLLADTLTAVESLNPEEQVTSVYRRLTKREISGEDWQEALFDDLRQNEIAKQIRTSLMGPRELSTLLSELKTTVGRKVGEEELLCYLTLGAASLKDGRPLMRPVVHGFLRGITGGVVSFETGSEPKLSLSSAEELERGESAEKWWRPRLFSCNTCGQHYLTTHLKDFQYTGNTPGGGEMGEDEDHFWAPQEEKHGGVRVVLLDTIVNQDGQGLDNHARATALYFCRGCGAGHPNAKSRCQACGTMSEMVRLYAVKSNDSHPGNLTSCFSCRALGSANGRRYREPIREVRATSVADVHVLAQDMVHHAERKRLLLFADNRQDAAFQAGWMKDHARRFRLRGLMAEAIAGNAVSIGDVALKMSDGLDRDDSYSRALIPEVWRVAPKEGSGGSHADERAYFLRIQMLREITMASNQRKGLEPWGRITVSYEGLSTSDAFIQSWANRLAMPADELKIGVETLLDMLRRRRLLRDSHNEIFSRYWHDGDLEIQRGYLPILPGPKGMKLELSGADERERVTAWMSQRNNLIRSIVRKWGVPPDDVGDFIEELWAFCTDPTKALLVPVTLRSNKGRALPRCSGVYQIDSDKIRITENHGYYCCNRCRRRVTRRTPGSLCLAWQCDGTLEFVGEDPDNYDLQVLDQRYAMLRPEEHTAMVPQAHREKIENWFKGSGDRVNTLVCTPTLELGVDIGALDSVLLRNVPPLPANYWQRAGRAGRRHRMAVNITYCRPASHDRSYFNDPMRMLGGRVDPPAFNLRNNVLVAKHVAATVITRLNQLARPASGLPESARELIHDTLKETLPSRITHYLFTASGQLRSQPFNVQPLQDLIASHRDDLLQYVGRAFRDGWPDEDADVTTADEIARHIDEVANNLDGVIGRLRKRLQWAIREIRRLNRVRDDEGTLSYDDEAHFKRCDRLVKQLKGMGRRRRGDADGVDDTVTFSVLSQEGFLPGYGLDGGAIVGMAEVPRWQMGAMDFNLPRAASMALREYVPGNLIYANGHRFVARRFHREADMDEVDTPVFAVNVDREAIIESDRSSAAGSLSDIELMAIPVCDVDLVHMSQISDEEENRFQLSVATYGREQGRHNGGQAFAWGGSPMHFRRGVHYRMVNVGASSLVDRTPPEMGYPVCQICGQSVSPLSSVRQIQNFRDKHTEWCGQEPVNVGFYADVVADSITMVGVKDQSTAYTILESIRQAAASVLDMHLDDLQVLVVGHVDRDEVDGSLWDPMPGGSGLLAQLLENFPRIVSTAAEMLAGCPSDCGSSCNHCLQTFRNAYYHRYLDRHAGLEFFERAGNQLVEEHPIPSLQPSPDNNPVAPAGEVNDAEAKLKHLLSAAGFATGSFQQQIRFRHEFRPSPNLSSTTPDVFFDPDPDDPDEMGICIYLDGMSNHIHGNAATAAKDNEIRSWLRSKGYNVLEITRVDLDDSGAMRRHLKKLGRLLVGKEFARSLDENAELTAALGSVSEVVDLAKDPQTNGSLSKSTTDSIAKHTTKLSADYEEVLDLVSGDVRKLVLQLAEEKIPVPEPGHPLDDEDGVTIAECELAWLDKSVAYFRKGDEGSAEQFKSRSWTIVVSKDVAADAKAIQSALKEAGTA</sequence>
<dbReference type="PANTHER" id="PTHR47957">
    <property type="entry name" value="ATP-DEPENDENT HELICASE HRQ1"/>
    <property type="match status" value="1"/>
</dbReference>
<keyword evidence="2" id="KW-0067">ATP-binding</keyword>
<dbReference type="InterPro" id="IPR014001">
    <property type="entry name" value="Helicase_ATP-bd"/>
</dbReference>
<dbReference type="InterPro" id="IPR027417">
    <property type="entry name" value="P-loop_NTPase"/>
</dbReference>
<name>A0A5B1CFC1_9BACT</name>
<dbReference type="Gene3D" id="3.40.50.300">
    <property type="entry name" value="P-loop containing nucleotide triphosphate hydrolases"/>
    <property type="match status" value="2"/>
</dbReference>
<keyword evidence="5" id="KW-0378">Hydrolase</keyword>
<evidence type="ECO:0000259" key="4">
    <source>
        <dbReference type="PROSITE" id="PS51194"/>
    </source>
</evidence>
<dbReference type="InterPro" id="IPR001650">
    <property type="entry name" value="Helicase_C-like"/>
</dbReference>
<dbReference type="InterPro" id="IPR018973">
    <property type="entry name" value="MZB"/>
</dbReference>
<reference evidence="5 6" key="1">
    <citation type="submission" date="2019-08" db="EMBL/GenBank/DDBJ databases">
        <title>Deep-cultivation of Planctomycetes and their phenomic and genomic characterization uncovers novel biology.</title>
        <authorList>
            <person name="Wiegand S."/>
            <person name="Jogler M."/>
            <person name="Boedeker C."/>
            <person name="Pinto D."/>
            <person name="Vollmers J."/>
            <person name="Rivas-Marin E."/>
            <person name="Kohn T."/>
            <person name="Peeters S.H."/>
            <person name="Heuer A."/>
            <person name="Rast P."/>
            <person name="Oberbeckmann S."/>
            <person name="Bunk B."/>
            <person name="Jeske O."/>
            <person name="Meyerdierks A."/>
            <person name="Storesund J.E."/>
            <person name="Kallscheuer N."/>
            <person name="Luecker S."/>
            <person name="Lage O.M."/>
            <person name="Pohl T."/>
            <person name="Merkel B.J."/>
            <person name="Hornburger P."/>
            <person name="Mueller R.-W."/>
            <person name="Bruemmer F."/>
            <person name="Labrenz M."/>
            <person name="Spormann A.M."/>
            <person name="Op Den Camp H."/>
            <person name="Overmann J."/>
            <person name="Amann R."/>
            <person name="Jetten M.S.M."/>
            <person name="Mascher T."/>
            <person name="Medema M.H."/>
            <person name="Devos D.P."/>
            <person name="Kaster A.-K."/>
            <person name="Ovreas L."/>
            <person name="Rohde M."/>
            <person name="Galperin M.Y."/>
            <person name="Jogler C."/>
        </authorList>
    </citation>
    <scope>NUCLEOTIDE SEQUENCE [LARGE SCALE GENOMIC DNA]</scope>
    <source>
        <strain evidence="5 6">LF1</strain>
    </source>
</reference>
<dbReference type="Pfam" id="PF00270">
    <property type="entry name" value="DEAD"/>
    <property type="match status" value="1"/>
</dbReference>
<keyword evidence="6" id="KW-1185">Reference proteome</keyword>
<organism evidence="5 6">
    <name type="scientific">Rubripirellula obstinata</name>
    <dbReference type="NCBI Taxonomy" id="406547"/>
    <lineage>
        <taxon>Bacteria</taxon>
        <taxon>Pseudomonadati</taxon>
        <taxon>Planctomycetota</taxon>
        <taxon>Planctomycetia</taxon>
        <taxon>Pirellulales</taxon>
        <taxon>Pirellulaceae</taxon>
        <taxon>Rubripirellula</taxon>
    </lineage>
</organism>
<dbReference type="PROSITE" id="PS51194">
    <property type="entry name" value="HELICASE_CTER"/>
    <property type="match status" value="1"/>
</dbReference>
<evidence type="ECO:0000256" key="2">
    <source>
        <dbReference type="ARBA" id="ARBA00022840"/>
    </source>
</evidence>
<dbReference type="PANTHER" id="PTHR47957:SF3">
    <property type="entry name" value="ATP-DEPENDENT HELICASE HRQ1"/>
    <property type="match status" value="1"/>
</dbReference>
<keyword evidence="1" id="KW-0547">Nucleotide-binding</keyword>
<dbReference type="Pfam" id="PF00271">
    <property type="entry name" value="Helicase_C"/>
    <property type="match status" value="1"/>
</dbReference>
<dbReference type="EMBL" id="VRLW01000001">
    <property type="protein sequence ID" value="KAA1258193.1"/>
    <property type="molecule type" value="Genomic_DNA"/>
</dbReference>
<protein>
    <submittedName>
        <fullName evidence="5">Putative ATP-dependent helicase Lhr</fullName>
    </submittedName>
</protein>
<dbReference type="SMART" id="SM00490">
    <property type="entry name" value="HELICc"/>
    <property type="match status" value="1"/>
</dbReference>
<evidence type="ECO:0000259" key="3">
    <source>
        <dbReference type="PROSITE" id="PS51192"/>
    </source>
</evidence>
<dbReference type="GO" id="GO:0003676">
    <property type="term" value="F:nucleic acid binding"/>
    <property type="evidence" value="ECO:0007669"/>
    <property type="project" value="InterPro"/>
</dbReference>
<proteinExistence type="predicted"/>
<dbReference type="SUPFAM" id="SSF52540">
    <property type="entry name" value="P-loop containing nucleoside triphosphate hydrolases"/>
    <property type="match status" value="2"/>
</dbReference>
<comment type="caution">
    <text evidence="5">The sequence shown here is derived from an EMBL/GenBank/DDBJ whole genome shotgun (WGS) entry which is preliminary data.</text>
</comment>
<keyword evidence="5" id="KW-0347">Helicase</keyword>
<dbReference type="GO" id="GO:0043138">
    <property type="term" value="F:3'-5' DNA helicase activity"/>
    <property type="evidence" value="ECO:0007669"/>
    <property type="project" value="TreeGrafter"/>
</dbReference>
<gene>
    <name evidence="5" type="ORF">LF1_07090</name>
</gene>
<evidence type="ECO:0000313" key="5">
    <source>
        <dbReference type="EMBL" id="KAA1258193.1"/>
    </source>
</evidence>
<dbReference type="GO" id="GO:0005524">
    <property type="term" value="F:ATP binding"/>
    <property type="evidence" value="ECO:0007669"/>
    <property type="project" value="UniProtKB-KW"/>
</dbReference>
<dbReference type="GO" id="GO:0006289">
    <property type="term" value="P:nucleotide-excision repair"/>
    <property type="evidence" value="ECO:0007669"/>
    <property type="project" value="TreeGrafter"/>
</dbReference>
<dbReference type="Pfam" id="PF09369">
    <property type="entry name" value="MZB"/>
    <property type="match status" value="1"/>
</dbReference>
<feature type="domain" description="Helicase ATP-binding" evidence="3">
    <location>
        <begin position="129"/>
        <end position="357"/>
    </location>
</feature>
<dbReference type="Proteomes" id="UP000322699">
    <property type="component" value="Unassembled WGS sequence"/>
</dbReference>
<dbReference type="GO" id="GO:0036297">
    <property type="term" value="P:interstrand cross-link repair"/>
    <property type="evidence" value="ECO:0007669"/>
    <property type="project" value="TreeGrafter"/>
</dbReference>
<accession>A0A5B1CFC1</accession>
<evidence type="ECO:0000313" key="6">
    <source>
        <dbReference type="Proteomes" id="UP000322699"/>
    </source>
</evidence>
<dbReference type="SMART" id="SM00487">
    <property type="entry name" value="DEXDc"/>
    <property type="match status" value="1"/>
</dbReference>
<dbReference type="InterPro" id="IPR011545">
    <property type="entry name" value="DEAD/DEAH_box_helicase_dom"/>
</dbReference>
<dbReference type="PROSITE" id="PS51192">
    <property type="entry name" value="HELICASE_ATP_BIND_1"/>
    <property type="match status" value="1"/>
</dbReference>
<feature type="domain" description="Helicase C-terminal" evidence="4">
    <location>
        <begin position="942"/>
        <end position="1145"/>
    </location>
</feature>